<evidence type="ECO:0000313" key="1">
    <source>
        <dbReference type="EMBL" id="MCA9397958.1"/>
    </source>
</evidence>
<feature type="non-terminal residue" evidence="1">
    <location>
        <position position="1"/>
    </location>
</feature>
<reference evidence="1" key="2">
    <citation type="journal article" date="2021" name="Microbiome">
        <title>Successional dynamics and alternative stable states in a saline activated sludge microbial community over 9 years.</title>
        <authorList>
            <person name="Wang Y."/>
            <person name="Ye J."/>
            <person name="Ju F."/>
            <person name="Liu L."/>
            <person name="Boyd J.A."/>
            <person name="Deng Y."/>
            <person name="Parks D.H."/>
            <person name="Jiang X."/>
            <person name="Yin X."/>
            <person name="Woodcroft B.J."/>
            <person name="Tyson G.W."/>
            <person name="Hugenholtz P."/>
            <person name="Polz M.F."/>
            <person name="Zhang T."/>
        </authorList>
    </citation>
    <scope>NUCLEOTIDE SEQUENCE</scope>
    <source>
        <strain evidence="1">HKST-UBA02</strain>
    </source>
</reference>
<reference evidence="1" key="1">
    <citation type="submission" date="2020-04" db="EMBL/GenBank/DDBJ databases">
        <authorList>
            <person name="Zhang T."/>
        </authorList>
    </citation>
    <scope>NUCLEOTIDE SEQUENCE</scope>
    <source>
        <strain evidence="1">HKST-UBA02</strain>
    </source>
</reference>
<dbReference type="EMBL" id="JAGQKY010000211">
    <property type="protein sequence ID" value="MCA9397958.1"/>
    <property type="molecule type" value="Genomic_DNA"/>
</dbReference>
<dbReference type="Proteomes" id="UP000699691">
    <property type="component" value="Unassembled WGS sequence"/>
</dbReference>
<name>A0A955LWE9_UNCKA</name>
<organism evidence="1 2">
    <name type="scientific">candidate division WWE3 bacterium</name>
    <dbReference type="NCBI Taxonomy" id="2053526"/>
    <lineage>
        <taxon>Bacteria</taxon>
        <taxon>Katanobacteria</taxon>
    </lineage>
</organism>
<comment type="caution">
    <text evidence="1">The sequence shown here is derived from an EMBL/GenBank/DDBJ whole genome shotgun (WGS) entry which is preliminary data.</text>
</comment>
<protein>
    <recommendedName>
        <fullName evidence="3">DUF304 domain-containing protein</fullName>
    </recommendedName>
</protein>
<evidence type="ECO:0000313" key="2">
    <source>
        <dbReference type="Proteomes" id="UP000699691"/>
    </source>
</evidence>
<dbReference type="AlphaFoldDB" id="A0A955LWE9"/>
<accession>A0A955LWE9</accession>
<proteinExistence type="predicted"/>
<gene>
    <name evidence="1" type="ORF">KC573_03945</name>
</gene>
<sequence>LLFLYSLQSAILWFFNVLIVTNQRLVDLDVTWPFRRFVTETRISQVQDVSFSQGGFVSSIFNYGGVYIQTAGVEQNIELSKAPNPALIHDKITDLVHQYGGLDDDNNV</sequence>
<evidence type="ECO:0008006" key="3">
    <source>
        <dbReference type="Google" id="ProtNLM"/>
    </source>
</evidence>